<name>A0A645AHQ7_9ZZZZ</name>
<dbReference type="EMBL" id="VSSQ01013585">
    <property type="protein sequence ID" value="MPM51821.1"/>
    <property type="molecule type" value="Genomic_DNA"/>
</dbReference>
<reference evidence="1" key="1">
    <citation type="submission" date="2019-08" db="EMBL/GenBank/DDBJ databases">
        <authorList>
            <person name="Kucharzyk K."/>
            <person name="Murdoch R.W."/>
            <person name="Higgins S."/>
            <person name="Loffler F."/>
        </authorList>
    </citation>
    <scope>NUCLEOTIDE SEQUENCE</scope>
</reference>
<evidence type="ECO:0008006" key="2">
    <source>
        <dbReference type="Google" id="ProtNLM"/>
    </source>
</evidence>
<sequence length="71" mass="8448">MKYTKEEMDIISEKIVEMLKEKEEMRIGKIAKVLIHSNLVNSSYEVDKVLKYRKDLFVSPKMGIWRLVESE</sequence>
<accession>A0A645AHQ7</accession>
<evidence type="ECO:0000313" key="1">
    <source>
        <dbReference type="EMBL" id="MPM51821.1"/>
    </source>
</evidence>
<protein>
    <recommendedName>
        <fullName evidence="2">HTH HARE-type domain-containing protein</fullName>
    </recommendedName>
</protein>
<comment type="caution">
    <text evidence="1">The sequence shown here is derived from an EMBL/GenBank/DDBJ whole genome shotgun (WGS) entry which is preliminary data.</text>
</comment>
<organism evidence="1">
    <name type="scientific">bioreactor metagenome</name>
    <dbReference type="NCBI Taxonomy" id="1076179"/>
    <lineage>
        <taxon>unclassified sequences</taxon>
        <taxon>metagenomes</taxon>
        <taxon>ecological metagenomes</taxon>
    </lineage>
</organism>
<gene>
    <name evidence="1" type="ORF">SDC9_98572</name>
</gene>
<dbReference type="AlphaFoldDB" id="A0A645AHQ7"/>
<proteinExistence type="predicted"/>